<dbReference type="PANTHER" id="PTHR28062">
    <property type="entry name" value="K+-H+ EXCHANGE-LIKE PROTEIN"/>
    <property type="match status" value="1"/>
</dbReference>
<keyword evidence="3" id="KW-1185">Reference proteome</keyword>
<evidence type="ECO:0008006" key="4">
    <source>
        <dbReference type="Google" id="ProtNLM"/>
    </source>
</evidence>
<gene>
    <name evidence="2" type="ORF">K470DRAFT_256806</name>
</gene>
<dbReference type="Pfam" id="PF10173">
    <property type="entry name" value="Mit_KHE1"/>
    <property type="match status" value="1"/>
</dbReference>
<evidence type="ECO:0000313" key="2">
    <source>
        <dbReference type="EMBL" id="KAF2861678.1"/>
    </source>
</evidence>
<accession>A0A6A7C4N8</accession>
<dbReference type="AlphaFoldDB" id="A0A6A7C4N8"/>
<dbReference type="GO" id="GO:0006813">
    <property type="term" value="P:potassium ion transport"/>
    <property type="evidence" value="ECO:0007669"/>
    <property type="project" value="TreeGrafter"/>
</dbReference>
<dbReference type="InterPro" id="IPR018786">
    <property type="entry name" value="Mit_KHE1"/>
</dbReference>
<dbReference type="EMBL" id="MU005971">
    <property type="protein sequence ID" value="KAF2861678.1"/>
    <property type="molecule type" value="Genomic_DNA"/>
</dbReference>
<dbReference type="GO" id="GO:0005743">
    <property type="term" value="C:mitochondrial inner membrane"/>
    <property type="evidence" value="ECO:0007669"/>
    <property type="project" value="TreeGrafter"/>
</dbReference>
<dbReference type="OrthoDB" id="5562676at2759"/>
<feature type="compositionally biased region" description="Basic and acidic residues" evidence="1">
    <location>
        <begin position="276"/>
        <end position="288"/>
    </location>
</feature>
<proteinExistence type="predicted"/>
<evidence type="ECO:0000313" key="3">
    <source>
        <dbReference type="Proteomes" id="UP000799421"/>
    </source>
</evidence>
<dbReference type="Proteomes" id="UP000799421">
    <property type="component" value="Unassembled WGS sequence"/>
</dbReference>
<dbReference type="PANTHER" id="PTHR28062:SF1">
    <property type="entry name" value="TRANSMEMBRANE PROTEIN"/>
    <property type="match status" value="1"/>
</dbReference>
<feature type="region of interest" description="Disordered" evidence="1">
    <location>
        <begin position="276"/>
        <end position="304"/>
    </location>
</feature>
<dbReference type="GO" id="GO:1902600">
    <property type="term" value="P:proton transmembrane transport"/>
    <property type="evidence" value="ECO:0007669"/>
    <property type="project" value="TreeGrafter"/>
</dbReference>
<organism evidence="2 3">
    <name type="scientific">Piedraia hortae CBS 480.64</name>
    <dbReference type="NCBI Taxonomy" id="1314780"/>
    <lineage>
        <taxon>Eukaryota</taxon>
        <taxon>Fungi</taxon>
        <taxon>Dikarya</taxon>
        <taxon>Ascomycota</taxon>
        <taxon>Pezizomycotina</taxon>
        <taxon>Dothideomycetes</taxon>
        <taxon>Dothideomycetidae</taxon>
        <taxon>Capnodiales</taxon>
        <taxon>Piedraiaceae</taxon>
        <taxon>Piedraia</taxon>
    </lineage>
</organism>
<evidence type="ECO:0000256" key="1">
    <source>
        <dbReference type="SAM" id="MobiDB-lite"/>
    </source>
</evidence>
<protein>
    <recommendedName>
        <fullName evidence="4">Mitochondrial K+-H+ exchange-related-domain-containing protein</fullName>
    </recommendedName>
</protein>
<name>A0A6A7C4N8_9PEZI</name>
<reference evidence="2" key="1">
    <citation type="journal article" date="2020" name="Stud. Mycol.">
        <title>101 Dothideomycetes genomes: a test case for predicting lifestyles and emergence of pathogens.</title>
        <authorList>
            <person name="Haridas S."/>
            <person name="Albert R."/>
            <person name="Binder M."/>
            <person name="Bloem J."/>
            <person name="Labutti K."/>
            <person name="Salamov A."/>
            <person name="Andreopoulos B."/>
            <person name="Baker S."/>
            <person name="Barry K."/>
            <person name="Bills G."/>
            <person name="Bluhm B."/>
            <person name="Cannon C."/>
            <person name="Castanera R."/>
            <person name="Culley D."/>
            <person name="Daum C."/>
            <person name="Ezra D."/>
            <person name="Gonzalez J."/>
            <person name="Henrissat B."/>
            <person name="Kuo A."/>
            <person name="Liang C."/>
            <person name="Lipzen A."/>
            <person name="Lutzoni F."/>
            <person name="Magnuson J."/>
            <person name="Mondo S."/>
            <person name="Nolan M."/>
            <person name="Ohm R."/>
            <person name="Pangilinan J."/>
            <person name="Park H.-J."/>
            <person name="Ramirez L."/>
            <person name="Alfaro M."/>
            <person name="Sun H."/>
            <person name="Tritt A."/>
            <person name="Yoshinaga Y."/>
            <person name="Zwiers L.-H."/>
            <person name="Turgeon B."/>
            <person name="Goodwin S."/>
            <person name="Spatafora J."/>
            <person name="Crous P."/>
            <person name="Grigoriev I."/>
        </authorList>
    </citation>
    <scope>NUCLEOTIDE SEQUENCE</scope>
    <source>
        <strain evidence="2">CBS 480.64</strain>
    </source>
</reference>
<sequence length="304" mass="34611">MRLFLLPVSTRRSLVYCERARAPVAADAKLPVTERATRYASQTWAKWESAEKGWQKHVTVYGNRLLNRIPYTEWGLKSLPPATDKRRQAIDDGSLTVDCFYPRAFLPGGADGAIPALEKLATERQALDRRRLWSCVFWTPFTIPFQIVPVLPNLPFYYVVYRAYSYYRSLYGGKLLEQLLQKQRVNITDSQLMDNMYAAGLLHPTRPVAREAETPTADETTKLVKDIERRSNAGEEVMLLRRWNGKLIAEAFGLPEMEVEIERAVDQIEADLRAKAEGKAREGQEAAEKGTVAKTPMHGHKIDK</sequence>